<name>A0A6J6JI66_9ZZZZ</name>
<dbReference type="InterPro" id="IPR058245">
    <property type="entry name" value="NreC/VraR/RcsB-like_REC"/>
</dbReference>
<evidence type="ECO:0000259" key="5">
    <source>
        <dbReference type="PROSITE" id="PS50043"/>
    </source>
</evidence>
<dbReference type="InterPro" id="IPR039420">
    <property type="entry name" value="WalR-like"/>
</dbReference>
<keyword evidence="2" id="KW-0805">Transcription regulation</keyword>
<dbReference type="CDD" id="cd17535">
    <property type="entry name" value="REC_NarL-like"/>
    <property type="match status" value="1"/>
</dbReference>
<evidence type="ECO:0000259" key="6">
    <source>
        <dbReference type="PROSITE" id="PS50110"/>
    </source>
</evidence>
<evidence type="ECO:0000256" key="3">
    <source>
        <dbReference type="ARBA" id="ARBA00023125"/>
    </source>
</evidence>
<proteinExistence type="predicted"/>
<keyword evidence="1" id="KW-0597">Phosphoprotein</keyword>
<sequence length="203" mass="21619">MSARVLVIDDHPLVRDGIAQSLERAGFTCVGQAACVKEAIAMIALHNPDVITVDINLPDGSGIEIIQWARKTSPSIAIVVLTLNNELDLIATASQAGAQAFISKAESSTVLISAIRSIVSNPNQFISSQTVVLIGRDRAKSLLSPRELTVLTYLSGELSIADIAAQMFISHATAKTHIAAIYRKLDSHNRQSAVARARAIGIL</sequence>
<dbReference type="SUPFAM" id="SSF52172">
    <property type="entry name" value="CheY-like"/>
    <property type="match status" value="1"/>
</dbReference>
<evidence type="ECO:0000256" key="2">
    <source>
        <dbReference type="ARBA" id="ARBA00023015"/>
    </source>
</evidence>
<dbReference type="InterPro" id="IPR036388">
    <property type="entry name" value="WH-like_DNA-bd_sf"/>
</dbReference>
<dbReference type="SMART" id="SM00448">
    <property type="entry name" value="REC"/>
    <property type="match status" value="1"/>
</dbReference>
<feature type="domain" description="Response regulatory" evidence="6">
    <location>
        <begin position="4"/>
        <end position="119"/>
    </location>
</feature>
<keyword evidence="4" id="KW-0804">Transcription</keyword>
<organism evidence="7">
    <name type="scientific">freshwater metagenome</name>
    <dbReference type="NCBI Taxonomy" id="449393"/>
    <lineage>
        <taxon>unclassified sequences</taxon>
        <taxon>metagenomes</taxon>
        <taxon>ecological metagenomes</taxon>
    </lineage>
</organism>
<protein>
    <submittedName>
        <fullName evidence="7">Unannotated protein</fullName>
    </submittedName>
</protein>
<dbReference type="InterPro" id="IPR016032">
    <property type="entry name" value="Sig_transdc_resp-reg_C-effctor"/>
</dbReference>
<dbReference type="GO" id="GO:0006355">
    <property type="term" value="P:regulation of DNA-templated transcription"/>
    <property type="evidence" value="ECO:0007669"/>
    <property type="project" value="InterPro"/>
</dbReference>
<dbReference type="InterPro" id="IPR001789">
    <property type="entry name" value="Sig_transdc_resp-reg_receiver"/>
</dbReference>
<evidence type="ECO:0000313" key="7">
    <source>
        <dbReference type="EMBL" id="CAB4636947.1"/>
    </source>
</evidence>
<reference evidence="7" key="1">
    <citation type="submission" date="2020-05" db="EMBL/GenBank/DDBJ databases">
        <authorList>
            <person name="Chiriac C."/>
            <person name="Salcher M."/>
            <person name="Ghai R."/>
            <person name="Kavagutti S V."/>
        </authorList>
    </citation>
    <scope>NUCLEOTIDE SEQUENCE</scope>
</reference>
<dbReference type="InterPro" id="IPR011006">
    <property type="entry name" value="CheY-like_superfamily"/>
</dbReference>
<evidence type="ECO:0000256" key="4">
    <source>
        <dbReference type="ARBA" id="ARBA00023163"/>
    </source>
</evidence>
<dbReference type="Pfam" id="PF00196">
    <property type="entry name" value="GerE"/>
    <property type="match status" value="1"/>
</dbReference>
<dbReference type="Gene3D" id="3.40.50.2300">
    <property type="match status" value="1"/>
</dbReference>
<dbReference type="InterPro" id="IPR000792">
    <property type="entry name" value="Tscrpt_reg_LuxR_C"/>
</dbReference>
<dbReference type="GO" id="GO:0000160">
    <property type="term" value="P:phosphorelay signal transduction system"/>
    <property type="evidence" value="ECO:0007669"/>
    <property type="project" value="InterPro"/>
</dbReference>
<feature type="domain" description="HTH luxR-type" evidence="5">
    <location>
        <begin position="136"/>
        <end position="201"/>
    </location>
</feature>
<dbReference type="Pfam" id="PF00072">
    <property type="entry name" value="Response_reg"/>
    <property type="match status" value="1"/>
</dbReference>
<dbReference type="PROSITE" id="PS50043">
    <property type="entry name" value="HTH_LUXR_2"/>
    <property type="match status" value="1"/>
</dbReference>
<keyword evidence="3" id="KW-0238">DNA-binding</keyword>
<dbReference type="PROSITE" id="PS50110">
    <property type="entry name" value="RESPONSE_REGULATORY"/>
    <property type="match status" value="1"/>
</dbReference>
<dbReference type="CDD" id="cd06170">
    <property type="entry name" value="LuxR_C_like"/>
    <property type="match status" value="1"/>
</dbReference>
<dbReference type="PANTHER" id="PTHR43214:SF41">
    <property type="entry name" value="NITRATE_NITRITE RESPONSE REGULATOR PROTEIN NARP"/>
    <property type="match status" value="1"/>
</dbReference>
<dbReference type="SUPFAM" id="SSF46894">
    <property type="entry name" value="C-terminal effector domain of the bipartite response regulators"/>
    <property type="match status" value="1"/>
</dbReference>
<dbReference type="PANTHER" id="PTHR43214">
    <property type="entry name" value="TWO-COMPONENT RESPONSE REGULATOR"/>
    <property type="match status" value="1"/>
</dbReference>
<dbReference type="EMBL" id="CAEZVZ010000009">
    <property type="protein sequence ID" value="CAB4636947.1"/>
    <property type="molecule type" value="Genomic_DNA"/>
</dbReference>
<dbReference type="AlphaFoldDB" id="A0A6J6JI66"/>
<dbReference type="GO" id="GO:0003677">
    <property type="term" value="F:DNA binding"/>
    <property type="evidence" value="ECO:0007669"/>
    <property type="project" value="UniProtKB-KW"/>
</dbReference>
<evidence type="ECO:0000256" key="1">
    <source>
        <dbReference type="ARBA" id="ARBA00022553"/>
    </source>
</evidence>
<gene>
    <name evidence="7" type="ORF">UFOPK2162_00125</name>
</gene>
<dbReference type="Gene3D" id="1.10.10.10">
    <property type="entry name" value="Winged helix-like DNA-binding domain superfamily/Winged helix DNA-binding domain"/>
    <property type="match status" value="1"/>
</dbReference>
<dbReference type="PRINTS" id="PR00038">
    <property type="entry name" value="HTHLUXR"/>
</dbReference>
<accession>A0A6J6JI66</accession>
<dbReference type="SMART" id="SM00421">
    <property type="entry name" value="HTH_LUXR"/>
    <property type="match status" value="1"/>
</dbReference>